<feature type="domain" description="CzcB-like barrel-sandwich hybrid" evidence="6">
    <location>
        <begin position="67"/>
        <end position="205"/>
    </location>
</feature>
<dbReference type="Pfam" id="PF25973">
    <property type="entry name" value="BSH_CzcB"/>
    <property type="match status" value="1"/>
</dbReference>
<feature type="compositionally biased region" description="Low complexity" evidence="3">
    <location>
        <begin position="396"/>
        <end position="405"/>
    </location>
</feature>
<dbReference type="PANTHER" id="PTHR32347">
    <property type="entry name" value="EFFLUX SYSTEM COMPONENT YKNX-RELATED"/>
    <property type="match status" value="1"/>
</dbReference>
<keyword evidence="4" id="KW-0812">Transmembrane</keyword>
<keyword evidence="8" id="KW-1185">Reference proteome</keyword>
<evidence type="ECO:0000313" key="8">
    <source>
        <dbReference type="Proteomes" id="UP000479756"/>
    </source>
</evidence>
<evidence type="ECO:0000256" key="2">
    <source>
        <dbReference type="ARBA" id="ARBA00023054"/>
    </source>
</evidence>
<evidence type="ECO:0000256" key="1">
    <source>
        <dbReference type="ARBA" id="ARBA00004196"/>
    </source>
</evidence>
<proteinExistence type="predicted"/>
<evidence type="ECO:0000313" key="7">
    <source>
        <dbReference type="EMBL" id="NEM92078.1"/>
    </source>
</evidence>
<dbReference type="Gene3D" id="2.40.50.100">
    <property type="match status" value="1"/>
</dbReference>
<dbReference type="EMBL" id="JAAGWZ010000004">
    <property type="protein sequence ID" value="NEM92078.1"/>
    <property type="molecule type" value="Genomic_DNA"/>
</dbReference>
<evidence type="ECO:0000259" key="6">
    <source>
        <dbReference type="Pfam" id="PF25973"/>
    </source>
</evidence>
<comment type="subcellular location">
    <subcellularLocation>
        <location evidence="1">Cell envelope</location>
    </subcellularLocation>
</comment>
<accession>A0A7C9TRJ2</accession>
<feature type="transmembrane region" description="Helical" evidence="4">
    <location>
        <begin position="7"/>
        <end position="28"/>
    </location>
</feature>
<feature type="region of interest" description="Disordered" evidence="3">
    <location>
        <begin position="206"/>
        <end position="240"/>
    </location>
</feature>
<dbReference type="InterPro" id="IPR058647">
    <property type="entry name" value="BSH_CzcB-like"/>
</dbReference>
<name>A0A7C9TRJ2_9MICO</name>
<evidence type="ECO:0000256" key="3">
    <source>
        <dbReference type="SAM" id="MobiDB-lite"/>
    </source>
</evidence>
<dbReference type="SUPFAM" id="SSF111369">
    <property type="entry name" value="HlyD-like secretion proteins"/>
    <property type="match status" value="1"/>
</dbReference>
<dbReference type="PANTHER" id="PTHR32347:SF23">
    <property type="entry name" value="BLL5650 PROTEIN"/>
    <property type="match status" value="1"/>
</dbReference>
<dbReference type="Proteomes" id="UP000479756">
    <property type="component" value="Unassembled WGS sequence"/>
</dbReference>
<dbReference type="GO" id="GO:0030313">
    <property type="term" value="C:cell envelope"/>
    <property type="evidence" value="ECO:0007669"/>
    <property type="project" value="UniProtKB-SubCell"/>
</dbReference>
<keyword evidence="4" id="KW-0472">Membrane</keyword>
<dbReference type="RefSeq" id="WP_163474146.1">
    <property type="nucleotide sequence ID" value="NZ_JAAGWZ010000004.1"/>
</dbReference>
<evidence type="ECO:0000259" key="5">
    <source>
        <dbReference type="Pfam" id="PF25954"/>
    </source>
</evidence>
<keyword evidence="2" id="KW-0175">Coiled coil</keyword>
<comment type="caution">
    <text evidence="7">The sequence shown here is derived from an EMBL/GenBank/DDBJ whole genome shotgun (WGS) entry which is preliminary data.</text>
</comment>
<dbReference type="Gene3D" id="2.40.30.170">
    <property type="match status" value="1"/>
</dbReference>
<evidence type="ECO:0000256" key="4">
    <source>
        <dbReference type="SAM" id="Phobius"/>
    </source>
</evidence>
<organism evidence="7 8">
    <name type="scientific">Galbitalea soli</name>
    <dbReference type="NCBI Taxonomy" id="1268042"/>
    <lineage>
        <taxon>Bacteria</taxon>
        <taxon>Bacillati</taxon>
        <taxon>Actinomycetota</taxon>
        <taxon>Actinomycetes</taxon>
        <taxon>Micrococcales</taxon>
        <taxon>Microbacteriaceae</taxon>
        <taxon>Galbitalea</taxon>
    </lineage>
</organism>
<protein>
    <submittedName>
        <fullName evidence="7">HlyD family efflux transporter periplasmic adaptor subunit</fullName>
    </submittedName>
</protein>
<feature type="compositionally biased region" description="Gly residues" evidence="3">
    <location>
        <begin position="406"/>
        <end position="433"/>
    </location>
</feature>
<feature type="domain" description="CusB-like beta-barrel" evidence="5">
    <location>
        <begin position="253"/>
        <end position="329"/>
    </location>
</feature>
<dbReference type="Pfam" id="PF25954">
    <property type="entry name" value="Beta-barrel_RND_2"/>
    <property type="match status" value="1"/>
</dbReference>
<dbReference type="AlphaFoldDB" id="A0A7C9TRJ2"/>
<gene>
    <name evidence="7" type="ORF">G3T37_12010</name>
</gene>
<reference evidence="7 8" key="1">
    <citation type="journal article" date="2014" name="Int. J. Syst. Evol. Microbiol.">
        <title>Description of Galbitalea soli gen. nov., sp. nov., and Frondihabitans sucicola sp. nov.</title>
        <authorList>
            <person name="Kim S.J."/>
            <person name="Lim J.M."/>
            <person name="Ahn J.H."/>
            <person name="Weon H.Y."/>
            <person name="Hamada M."/>
            <person name="Suzuki K."/>
            <person name="Ahn T.Y."/>
            <person name="Kwon S.W."/>
        </authorList>
    </citation>
    <scope>NUCLEOTIDE SEQUENCE [LARGE SCALE GENOMIC DNA]</scope>
    <source>
        <strain evidence="7 8">NBRC 108727</strain>
    </source>
</reference>
<dbReference type="InterPro" id="IPR050465">
    <property type="entry name" value="UPF0194_transport"/>
</dbReference>
<keyword evidence="4" id="KW-1133">Transmembrane helix</keyword>
<sequence length="433" mass="40942">MKLSRPVIVNVTLAVVIVAAAVAALLVFNPFASSSTAATTQLTGTVQQGAVSTTITASGSIDPKSEVSVAFAASGTIASVRVALGQTVKKGAVLGTLHTTDLKTALSNAETTLSHDYTLLAAAETAYTAAKTAASSSSSSGGGSGGTSSVSSALSQLYSAQDNVANAAASVKTAEENLADATLRAPISGLVVAVNGAVGGSVSAGTTSSASGASSASGSSSGSGSASGASSSSSSSGSSSSFVTIADTSKYTVTAAIAEADIAQVKVGQAATVSFPAITGASAKATVTAIAPTATASNSVVTYATTITLVDPPSGLRLGQTADVTITTQSSAADALYVPAAAITTSGGVSTVKVVKNGVTTATTVTLGIVGDAGTEITSGLTAGETIVIGSVSATTGTSGTTGTTGRTGFGTGTGGFPGTGTGGFGGTRGGNG</sequence>
<dbReference type="Gene3D" id="2.40.420.20">
    <property type="match status" value="1"/>
</dbReference>
<feature type="region of interest" description="Disordered" evidence="3">
    <location>
        <begin position="396"/>
        <end position="433"/>
    </location>
</feature>
<dbReference type="InterPro" id="IPR058792">
    <property type="entry name" value="Beta-barrel_RND_2"/>
</dbReference>